<reference evidence="4 5" key="1">
    <citation type="submission" date="2014-08" db="EMBL/GenBank/DDBJ databases">
        <authorList>
            <person name="Kuleshov K."/>
            <person name="Dedkov V."/>
            <person name="Markelov M."/>
            <person name="Pimkina E."/>
        </authorList>
    </citation>
    <scope>NUCLEOTIDE SEQUENCE [LARGE SCALE GENOMIC DNA]</scope>
    <source>
        <strain evidence="5">TOA</strain>
    </source>
</reference>
<evidence type="ECO:0000256" key="2">
    <source>
        <dbReference type="SAM" id="SignalP"/>
    </source>
</evidence>
<evidence type="ECO:0000313" key="4">
    <source>
        <dbReference type="EMBL" id="AYN65461.1"/>
    </source>
</evidence>
<dbReference type="InterPro" id="IPR022382">
    <property type="entry name" value="Mycoplasma_peptidase_DUF31"/>
</dbReference>
<dbReference type="PRINTS" id="PR00840">
    <property type="entry name" value="Y06768FAMILY"/>
</dbReference>
<dbReference type="Pfam" id="PF01732">
    <property type="entry name" value="Mycop_pep_DUF31"/>
    <property type="match status" value="1"/>
</dbReference>
<proteinExistence type="predicted"/>
<dbReference type="RefSeq" id="WP_036439148.1">
    <property type="nucleotide sequence ID" value="NZ_CP033021.1"/>
</dbReference>
<dbReference type="Gene3D" id="3.10.450.270">
    <property type="match status" value="1"/>
</dbReference>
<name>A0A454C9S1_METHO</name>
<feature type="compositionally biased region" description="Basic and acidic residues" evidence="1">
    <location>
        <begin position="39"/>
        <end position="61"/>
    </location>
</feature>
<keyword evidence="2" id="KW-0732">Signal</keyword>
<evidence type="ECO:0000259" key="3">
    <source>
        <dbReference type="Pfam" id="PF01732"/>
    </source>
</evidence>
<dbReference type="OrthoDB" id="393864at2"/>
<feature type="domain" description="DUF31" evidence="3">
    <location>
        <begin position="334"/>
        <end position="722"/>
    </location>
</feature>
<dbReference type="AlphaFoldDB" id="A0A454C9S1"/>
<evidence type="ECO:0000256" key="1">
    <source>
        <dbReference type="SAM" id="MobiDB-lite"/>
    </source>
</evidence>
<sequence length="808" mass="92234">MKKSKLIILLLIAATSLSSMSAVAISCKNTNKKTNNNQNDEKKNPDEKPQNNQDSKGDDNKNNNSTDELSGEEQKTIEYKKIISEVSKLALNDPSQLFDLKFKAFSNQNSQDLLPSQIVRNFNQGVEFKQKKFNDEIEIKKIVNVLYVQTSTNSDDWSVANKTGQLNFNITIKDKKTNKTFIETITVGKFKTNPYGFDENGTIPNTGSDALRLNKSELEQYLEGNQTKRYELDNKKYLDILTRQQEQKSIKKIRPNLDASQSNIQKFDAKAKEISQDSYESAARKGFTLPSYNSNGNIEGLAINETPGGQGPSPTDAFGRDPYKITGLARTLPNEHYRDIASQTFGIRFLTPIEGEERKFTNTAGTTWIMDYQQRSDGKYPTKWYFATNLHVADALKKLTTSFTLLKLMDSAKIKTTLRLANLDENTYRFSFVGKDSTNVSNGIKTVYTARDFLNSKPSDYLIKSQKEKYKDVEEYADFAVFEVDFEKLTLQSVSKNDLSENSDITQKFSNLDAHELARALTSNYAQNKEKQIKFLSKSYLSNYQKIDVPLKANKENKEWWKNYDELFALGYPNSTQDFFLRRYVDDDQIKRRDEFNYSLWTNSDYRFYDQLAVGENETPSFPPSKTERGNYLSYSLGYRTFIDKPGISDVFLAQPGGMKQVQEEKDGQKYQKSVFSFYESSDGKTYMRMGLNYMPKHFAPVGGASGTSLRNQNNELVGIFYLSNLGAKTGLAAAFRSEGFDYKGLYGNYNLPQYDLIYGGGKDQKNSFRQTLKELYKNNSDFKTALFPNGLGDDKVPNEFKFIENKK</sequence>
<gene>
    <name evidence="4" type="ORF">KN71_002020</name>
</gene>
<organism evidence="4 5">
    <name type="scientific">Metamycoplasma hominis</name>
    <name type="common">Mycoplasma hominis</name>
    <dbReference type="NCBI Taxonomy" id="2098"/>
    <lineage>
        <taxon>Bacteria</taxon>
        <taxon>Bacillati</taxon>
        <taxon>Mycoplasmatota</taxon>
        <taxon>Mycoplasmoidales</taxon>
        <taxon>Metamycoplasmataceae</taxon>
        <taxon>Metamycoplasma</taxon>
    </lineage>
</organism>
<accession>A0A454C9S1</accession>
<reference evidence="4 5" key="2">
    <citation type="submission" date="2018-10" db="EMBL/GenBank/DDBJ databases">
        <title>Detection and isolation of Mycoplasma hominis as a predominant microorganism from pelvic cavity of patient with salpingitis and tubo-ovarian abscess.</title>
        <authorList>
            <person name="Guschin A.E."/>
            <person name="Khayrullina G.A."/>
            <person name="Rakovskaya I.V."/>
            <person name="Shelenkov A.A."/>
            <person name="Shagin D.A."/>
        </authorList>
    </citation>
    <scope>NUCLEOTIDE SEQUENCE [LARGE SCALE GENOMIC DNA]</scope>
    <source>
        <strain evidence="5">TOA</strain>
    </source>
</reference>
<dbReference type="NCBIfam" id="NF045842">
    <property type="entry name" value="MIP_near_MIB"/>
    <property type="match status" value="1"/>
</dbReference>
<evidence type="ECO:0000313" key="5">
    <source>
        <dbReference type="Proteomes" id="UP000029712"/>
    </source>
</evidence>
<dbReference type="EMBL" id="CP033021">
    <property type="protein sequence ID" value="AYN65461.1"/>
    <property type="molecule type" value="Genomic_DNA"/>
</dbReference>
<dbReference type="PROSITE" id="PS51257">
    <property type="entry name" value="PROKAR_LIPOPROTEIN"/>
    <property type="match status" value="1"/>
</dbReference>
<protein>
    <recommendedName>
        <fullName evidence="3">DUF31 domain-containing protein</fullName>
    </recommendedName>
</protein>
<feature type="region of interest" description="Disordered" evidence="1">
    <location>
        <begin position="30"/>
        <end position="73"/>
    </location>
</feature>
<feature type="chain" id="PRO_5019272688" description="DUF31 domain-containing protein" evidence="2">
    <location>
        <begin position="25"/>
        <end position="808"/>
    </location>
</feature>
<feature type="signal peptide" evidence="2">
    <location>
        <begin position="1"/>
        <end position="24"/>
    </location>
</feature>
<dbReference type="Proteomes" id="UP000029712">
    <property type="component" value="Chromosome"/>
</dbReference>
<dbReference type="InterPro" id="IPR022381">
    <property type="entry name" value="Uncharacterised_MG067"/>
</dbReference>
<dbReference type="NCBIfam" id="NF045841">
    <property type="entry name" value="Ig_SerProt_MIP"/>
    <property type="match status" value="1"/>
</dbReference>